<keyword evidence="10" id="KW-1185">Reference proteome</keyword>
<comment type="caution">
    <text evidence="9">The sequence shown here is derived from an EMBL/GenBank/DDBJ whole genome shotgun (WGS) entry which is preliminary data.</text>
</comment>
<comment type="subcellular location">
    <subcellularLocation>
        <location evidence="1">Membrane</location>
        <topology evidence="1">Multi-pass membrane protein</topology>
    </subcellularLocation>
</comment>
<feature type="transmembrane region" description="Helical" evidence="7">
    <location>
        <begin position="237"/>
        <end position="259"/>
    </location>
</feature>
<dbReference type="Proteomes" id="UP000326924">
    <property type="component" value="Unassembled WGS sequence"/>
</dbReference>
<dbReference type="Pfam" id="PF07690">
    <property type="entry name" value="MFS_1"/>
    <property type="match status" value="1"/>
</dbReference>
<keyword evidence="2" id="KW-0813">Transport</keyword>
<dbReference type="InterPro" id="IPR011701">
    <property type="entry name" value="MFS"/>
</dbReference>
<dbReference type="InterPro" id="IPR036259">
    <property type="entry name" value="MFS_trans_sf"/>
</dbReference>
<dbReference type="GO" id="GO:0016020">
    <property type="term" value="C:membrane"/>
    <property type="evidence" value="ECO:0007669"/>
    <property type="project" value="UniProtKB-SubCell"/>
</dbReference>
<protein>
    <submittedName>
        <fullName evidence="9">MFS general substrate transporter</fullName>
    </submittedName>
</protein>
<dbReference type="SUPFAM" id="SSF103473">
    <property type="entry name" value="MFS general substrate transporter"/>
    <property type="match status" value="1"/>
</dbReference>
<name>A0A5J5F531_9PEZI</name>
<dbReference type="PANTHER" id="PTHR43791:SF64">
    <property type="entry name" value="MAJOR FACILITATOR SUPERFAMILY (MFS) PROFILE DOMAIN-CONTAINING PROTEIN"/>
    <property type="match status" value="1"/>
</dbReference>
<dbReference type="OrthoDB" id="3639251at2759"/>
<dbReference type="InterPro" id="IPR020846">
    <property type="entry name" value="MFS_dom"/>
</dbReference>
<dbReference type="AlphaFoldDB" id="A0A5J5F531"/>
<feature type="transmembrane region" description="Helical" evidence="7">
    <location>
        <begin position="173"/>
        <end position="194"/>
    </location>
</feature>
<evidence type="ECO:0000256" key="2">
    <source>
        <dbReference type="ARBA" id="ARBA00022448"/>
    </source>
</evidence>
<feature type="transmembrane region" description="Helical" evidence="7">
    <location>
        <begin position="385"/>
        <end position="405"/>
    </location>
</feature>
<feature type="transmembrane region" description="Helical" evidence="7">
    <location>
        <begin position="143"/>
        <end position="161"/>
    </location>
</feature>
<evidence type="ECO:0000313" key="9">
    <source>
        <dbReference type="EMBL" id="KAA8911278.1"/>
    </source>
</evidence>
<evidence type="ECO:0000256" key="5">
    <source>
        <dbReference type="ARBA" id="ARBA00023136"/>
    </source>
</evidence>
<evidence type="ECO:0000256" key="3">
    <source>
        <dbReference type="ARBA" id="ARBA00022692"/>
    </source>
</evidence>
<evidence type="ECO:0000259" key="8">
    <source>
        <dbReference type="PROSITE" id="PS50850"/>
    </source>
</evidence>
<feature type="transmembrane region" description="Helical" evidence="7">
    <location>
        <begin position="206"/>
        <end position="225"/>
    </location>
</feature>
<dbReference type="InParanoid" id="A0A5J5F531"/>
<dbReference type="EMBL" id="VXIS01000037">
    <property type="protein sequence ID" value="KAA8911278.1"/>
    <property type="molecule type" value="Genomic_DNA"/>
</dbReference>
<sequence>MYMTPERTRARGRPRLFMESISLMSDYHGSNGDCHDNKRSISEEVSTDVELGLDGAADDVGAQEEEKKFLRRLDWILITYVWTSYCIKQIDSSNYKTAYVSGMKEDLSLHGNELNYFDSLFRIGYAVSIIPSSLLLSYYRPSILLPSLELVWGIMTGLIAFAKSPPLIYAARFIIGVCEASSYPGTVTILMNWYTPSELSTRVSLFSTSYPAANIFVGSLQAALWNGMHGVSGFAGWRWLFVINGLMTIVVAAAGYIIIPDSPLDSRAWWIGGQGRKIARRRMLRAGKVVGKSGGIKTLRDWAVLAGELGRGWKLWAFGGAYSLWSFSQNANAWYSLYLKSVALPDGTRRFSVEMVNLIPIPTYVLQGATMVLVSYLSDRSLRRARWIAAMLAVHAVGCVALSIWPRGFAAQMLAFQLLFLSNAGGPIVLAWLADVMRKQPEERTLMVAVMVTVVYAVDCWANLLLWPASEAPRYRFGYQFAAGFAAGAILLAGWIRRNLRQRGLGVEI</sequence>
<evidence type="ECO:0000256" key="7">
    <source>
        <dbReference type="SAM" id="Phobius"/>
    </source>
</evidence>
<feature type="transmembrane region" description="Helical" evidence="7">
    <location>
        <begin position="446"/>
        <end position="465"/>
    </location>
</feature>
<comment type="similarity">
    <text evidence="6">Belongs to the major facilitator superfamily. Allantoate permease family.</text>
</comment>
<accession>A0A5J5F531</accession>
<dbReference type="FunFam" id="1.20.1250.20:FF:000065">
    <property type="entry name" value="Putative MFS pantothenate transporter"/>
    <property type="match status" value="1"/>
</dbReference>
<organism evidence="9 10">
    <name type="scientific">Sphaerosporella brunnea</name>
    <dbReference type="NCBI Taxonomy" id="1250544"/>
    <lineage>
        <taxon>Eukaryota</taxon>
        <taxon>Fungi</taxon>
        <taxon>Dikarya</taxon>
        <taxon>Ascomycota</taxon>
        <taxon>Pezizomycotina</taxon>
        <taxon>Pezizomycetes</taxon>
        <taxon>Pezizales</taxon>
        <taxon>Pyronemataceae</taxon>
        <taxon>Sphaerosporella</taxon>
    </lineage>
</organism>
<keyword evidence="3 7" id="KW-0812">Transmembrane</keyword>
<feature type="transmembrane region" description="Helical" evidence="7">
    <location>
        <begin position="411"/>
        <end position="434"/>
    </location>
</feature>
<keyword evidence="5 7" id="KW-0472">Membrane</keyword>
<dbReference type="GO" id="GO:0022857">
    <property type="term" value="F:transmembrane transporter activity"/>
    <property type="evidence" value="ECO:0007669"/>
    <property type="project" value="InterPro"/>
</dbReference>
<dbReference type="Gene3D" id="1.20.1250.20">
    <property type="entry name" value="MFS general substrate transporter like domains"/>
    <property type="match status" value="2"/>
</dbReference>
<keyword evidence="4 7" id="KW-1133">Transmembrane helix</keyword>
<evidence type="ECO:0000313" key="10">
    <source>
        <dbReference type="Proteomes" id="UP000326924"/>
    </source>
</evidence>
<reference evidence="9 10" key="1">
    <citation type="submission" date="2019-09" db="EMBL/GenBank/DDBJ databases">
        <title>Draft genome of the ectomycorrhizal ascomycete Sphaerosporella brunnea.</title>
        <authorList>
            <consortium name="DOE Joint Genome Institute"/>
            <person name="Benucci G.M."/>
            <person name="Marozzi G."/>
            <person name="Antonielli L."/>
            <person name="Sanchez S."/>
            <person name="Marco P."/>
            <person name="Wang X."/>
            <person name="Falini L.B."/>
            <person name="Barry K."/>
            <person name="Haridas S."/>
            <person name="Lipzen A."/>
            <person name="Labutti K."/>
            <person name="Grigoriev I.V."/>
            <person name="Murat C."/>
            <person name="Martin F."/>
            <person name="Albertini E."/>
            <person name="Donnini D."/>
            <person name="Bonito G."/>
        </authorList>
    </citation>
    <scope>NUCLEOTIDE SEQUENCE [LARGE SCALE GENOMIC DNA]</scope>
    <source>
        <strain evidence="9 10">Sb_GMNB300</strain>
    </source>
</reference>
<dbReference type="PROSITE" id="PS50850">
    <property type="entry name" value="MFS"/>
    <property type="match status" value="1"/>
</dbReference>
<proteinExistence type="inferred from homology"/>
<evidence type="ECO:0000256" key="6">
    <source>
        <dbReference type="ARBA" id="ARBA00037968"/>
    </source>
</evidence>
<evidence type="ECO:0000256" key="1">
    <source>
        <dbReference type="ARBA" id="ARBA00004141"/>
    </source>
</evidence>
<feature type="domain" description="Major facilitator superfamily (MFS) profile" evidence="8">
    <location>
        <begin position="77"/>
        <end position="509"/>
    </location>
</feature>
<gene>
    <name evidence="9" type="ORF">FN846DRAFT_936151</name>
</gene>
<dbReference type="PANTHER" id="PTHR43791">
    <property type="entry name" value="PERMEASE-RELATED"/>
    <property type="match status" value="1"/>
</dbReference>
<feature type="transmembrane region" description="Helical" evidence="7">
    <location>
        <begin position="477"/>
        <end position="496"/>
    </location>
</feature>
<evidence type="ECO:0000256" key="4">
    <source>
        <dbReference type="ARBA" id="ARBA00022989"/>
    </source>
</evidence>